<dbReference type="FunFam" id="1.10.340.70:FF:000003">
    <property type="entry name" value="Protein CBG25708"/>
    <property type="match status" value="1"/>
</dbReference>
<dbReference type="Gene3D" id="3.10.10.10">
    <property type="entry name" value="HIV Type 1 Reverse Transcriptase, subunit A, domain 1"/>
    <property type="match status" value="1"/>
</dbReference>
<evidence type="ECO:0000256" key="4">
    <source>
        <dbReference type="ARBA" id="ARBA00022722"/>
    </source>
</evidence>
<dbReference type="SUPFAM" id="SSF56672">
    <property type="entry name" value="DNA/RNA polymerases"/>
    <property type="match status" value="1"/>
</dbReference>
<evidence type="ECO:0000256" key="2">
    <source>
        <dbReference type="ARBA" id="ARBA00022679"/>
    </source>
</evidence>
<accession>A0A0A9Z952</accession>
<dbReference type="PROSITE" id="PS50994">
    <property type="entry name" value="INTEGRASE"/>
    <property type="match status" value="1"/>
</dbReference>
<dbReference type="GO" id="GO:0015074">
    <property type="term" value="P:DNA integration"/>
    <property type="evidence" value="ECO:0007669"/>
    <property type="project" value="InterPro"/>
</dbReference>
<protein>
    <recommendedName>
        <fullName evidence="1">RNA-directed DNA polymerase</fullName>
        <ecNumber evidence="1">2.7.7.49</ecNumber>
    </recommendedName>
</protein>
<dbReference type="GO" id="GO:0016787">
    <property type="term" value="F:hydrolase activity"/>
    <property type="evidence" value="ECO:0007669"/>
    <property type="project" value="UniProtKB-KW"/>
</dbReference>
<evidence type="ECO:0000256" key="1">
    <source>
        <dbReference type="ARBA" id="ARBA00012493"/>
    </source>
</evidence>
<dbReference type="PROSITE" id="PS50878">
    <property type="entry name" value="RT_POL"/>
    <property type="match status" value="1"/>
</dbReference>
<dbReference type="PROSITE" id="PS50158">
    <property type="entry name" value="ZF_CCHC"/>
    <property type="match status" value="1"/>
</dbReference>
<dbReference type="AlphaFoldDB" id="A0A0A9Z952"/>
<dbReference type="InterPro" id="IPR043502">
    <property type="entry name" value="DNA/RNA_pol_sf"/>
</dbReference>
<feature type="non-terminal residue" evidence="14">
    <location>
        <position position="1"/>
    </location>
</feature>
<dbReference type="InterPro" id="IPR043128">
    <property type="entry name" value="Rev_trsase/Diguanyl_cyclase"/>
</dbReference>
<dbReference type="EC" id="2.7.7.49" evidence="1"/>
<dbReference type="InterPro" id="IPR050951">
    <property type="entry name" value="Retrovirus_Pol_polyprotein"/>
</dbReference>
<dbReference type="SUPFAM" id="SSF53098">
    <property type="entry name" value="Ribonuclease H-like"/>
    <property type="match status" value="1"/>
</dbReference>
<dbReference type="PANTHER" id="PTHR37984:SF5">
    <property type="entry name" value="PROTEIN NYNRIN-LIKE"/>
    <property type="match status" value="1"/>
</dbReference>
<feature type="compositionally biased region" description="Polar residues" evidence="9">
    <location>
        <begin position="1"/>
        <end position="18"/>
    </location>
</feature>
<feature type="compositionally biased region" description="Polar residues" evidence="9">
    <location>
        <begin position="1107"/>
        <end position="1118"/>
    </location>
</feature>
<dbReference type="Gene3D" id="3.30.420.10">
    <property type="entry name" value="Ribonuclease H-like superfamily/Ribonuclease H"/>
    <property type="match status" value="1"/>
</dbReference>
<dbReference type="InterPro" id="IPR001584">
    <property type="entry name" value="Integrase_cat-core"/>
</dbReference>
<dbReference type="Pfam" id="PF00665">
    <property type="entry name" value="rve"/>
    <property type="match status" value="1"/>
</dbReference>
<proteinExistence type="predicted"/>
<reference evidence="14" key="2">
    <citation type="submission" date="2014-07" db="EMBL/GenBank/DDBJ databases">
        <authorList>
            <person name="Hull J."/>
        </authorList>
    </citation>
    <scope>NUCLEOTIDE SEQUENCE</scope>
</reference>
<keyword evidence="4" id="KW-0540">Nuclease</keyword>
<evidence type="ECO:0000313" key="13">
    <source>
        <dbReference type="EMBL" id="JAG32378.1"/>
    </source>
</evidence>
<dbReference type="GO" id="GO:0003676">
    <property type="term" value="F:nucleic acid binding"/>
    <property type="evidence" value="ECO:0007669"/>
    <property type="project" value="InterPro"/>
</dbReference>
<evidence type="ECO:0000256" key="7">
    <source>
        <dbReference type="ARBA" id="ARBA00022918"/>
    </source>
</evidence>
<keyword evidence="8" id="KW-0862">Zinc</keyword>
<sequence length="1141" mass="128394">PTTPNVRTPNRNSSYQNSSDKKPNNKKCFRCSRFHSTDFSKCPAKDWLCFKCNQKGHVAKCCTSNKSNTNLVEVEQVMYCTTSESPVFSKLKVNGSEVFFEVDSGSPYSLIPKFVYNKFFSNVPLSSCHVKLNTANGEPLNVLGSISVSVEFNNNVYSKLSVIVVDKFLKRSLLGRDWLSVLSPGWRSLLLGMVESAVSPESMVSGINQVSNSAVCTDVNSAGSILEKTYGKRFPNIFPESNDDPIRTFVVSIVLKDNASPVFHKGYNVPYALRDKVESELNSLVKKKILEPVRHSNWASPIVTVFRKNGSIRICADFKATLNRFVDIDHYKLPRVDEILHNLVNCKWFCEIDLSNAFLQVNVSEKCKEYLTINSFAGLFRFNRLPMGLNVSPALFQSVMDSILKGISGVQCYIDNVIIAAKSKEECQIVLETVLSRLNEYNVKINPSKCKLFETSIELLGYRVDEKGLHPSYDKVKAIKLARAPNNISELKSFLGLINFYHQFVPMSAHLLEPLYALTRKGVPWNWSEECENAFSTAKSTISDKSLLVLYDPSKPLILTSDSSSYGVGATLSHLIGGVEHPIAFASSTLSPAERNYSSLDREGLACIFAVKHFHKFLAGRRFTLVTDHQPLQAIFNPRKGIPQVASARLQRWSLILSAYDYDIKYRKGTSIANADALSRLPLNDPTDVPDCLAILDEFEESVLTFKEISEESGRDPVLSQVLVWVRNGWPQSVSFDFVKFFKNRLAFSIQENCILFGSRVVIPKVLQPRVLEVLHSSHTGIVRTKMLARKFVWWPNLENDIEQKIRCCQTCQLTQNDNVKKVFVPLEKPSSAWQRLHMDFLDTFKCKLFLLVDAHSKWLECFILPNGFTASLVIKILSEIFARFGFPQVMVSDNGPPFSSSELRRYFERNNVKFMFSPPYNPSSNGQVERMVQEIKKMILRDVVSSKNSSLDLSERLSKCLFSYRNTPSSVTQQTPAEMLFRFPTRTFLSMLSPKDRVIPPVKPEISVSEYCVNQKVLVKNPQKGLLKWIPSRIMERIGTVVYLVKLSNGAIRKCHINQLKCSPLPDASHPVGRDVDWGQPSSLGGGDQDGPVEIPDQIEVPLVRSPTQQQSVTPGNCTVGRPVRKTAGIPPARYSPTPF</sequence>
<dbReference type="GO" id="GO:0008270">
    <property type="term" value="F:zinc ion binding"/>
    <property type="evidence" value="ECO:0007669"/>
    <property type="project" value="UniProtKB-KW"/>
</dbReference>
<dbReference type="EMBL" id="GBHO01011226">
    <property type="protein sequence ID" value="JAG32378.1"/>
    <property type="molecule type" value="Transcribed_RNA"/>
</dbReference>
<organism evidence="14">
    <name type="scientific">Lygus hesperus</name>
    <name type="common">Western plant bug</name>
    <dbReference type="NCBI Taxonomy" id="30085"/>
    <lineage>
        <taxon>Eukaryota</taxon>
        <taxon>Metazoa</taxon>
        <taxon>Ecdysozoa</taxon>
        <taxon>Arthropoda</taxon>
        <taxon>Hexapoda</taxon>
        <taxon>Insecta</taxon>
        <taxon>Pterygota</taxon>
        <taxon>Neoptera</taxon>
        <taxon>Paraneoptera</taxon>
        <taxon>Hemiptera</taxon>
        <taxon>Heteroptera</taxon>
        <taxon>Panheteroptera</taxon>
        <taxon>Cimicomorpha</taxon>
        <taxon>Miridae</taxon>
        <taxon>Mirini</taxon>
        <taxon>Lygus</taxon>
    </lineage>
</organism>
<dbReference type="InterPro" id="IPR000477">
    <property type="entry name" value="RT_dom"/>
</dbReference>
<dbReference type="GO" id="GO:0004519">
    <property type="term" value="F:endonuclease activity"/>
    <property type="evidence" value="ECO:0007669"/>
    <property type="project" value="UniProtKB-KW"/>
</dbReference>
<dbReference type="GO" id="GO:0003964">
    <property type="term" value="F:RNA-directed DNA polymerase activity"/>
    <property type="evidence" value="ECO:0007669"/>
    <property type="project" value="UniProtKB-KW"/>
</dbReference>
<feature type="region of interest" description="Disordered" evidence="9">
    <location>
        <begin position="1072"/>
        <end position="1141"/>
    </location>
</feature>
<dbReference type="CDD" id="cd01647">
    <property type="entry name" value="RT_LTR"/>
    <property type="match status" value="1"/>
</dbReference>
<dbReference type="SUPFAM" id="SSF50630">
    <property type="entry name" value="Acid proteases"/>
    <property type="match status" value="1"/>
</dbReference>
<keyword evidence="7" id="KW-0695">RNA-directed DNA polymerase</keyword>
<dbReference type="Pfam" id="PF17917">
    <property type="entry name" value="RT_RNaseH"/>
    <property type="match status" value="1"/>
</dbReference>
<feature type="domain" description="Integrase catalytic" evidence="12">
    <location>
        <begin position="826"/>
        <end position="985"/>
    </location>
</feature>
<dbReference type="Gene3D" id="3.10.20.370">
    <property type="match status" value="1"/>
</dbReference>
<keyword evidence="6" id="KW-0378">Hydrolase</keyword>
<name>A0A0A9Z952_LYGHE</name>
<dbReference type="Gene3D" id="2.40.70.10">
    <property type="entry name" value="Acid Proteases"/>
    <property type="match status" value="1"/>
</dbReference>
<keyword evidence="5" id="KW-0255">Endonuclease</keyword>
<dbReference type="FunFam" id="3.10.20.370:FF:000001">
    <property type="entry name" value="Retrovirus-related Pol polyprotein from transposon 17.6-like protein"/>
    <property type="match status" value="1"/>
</dbReference>
<dbReference type="GO" id="GO:0042575">
    <property type="term" value="C:DNA polymerase complex"/>
    <property type="evidence" value="ECO:0007669"/>
    <property type="project" value="UniProtKB-ARBA"/>
</dbReference>
<evidence type="ECO:0000256" key="3">
    <source>
        <dbReference type="ARBA" id="ARBA00022695"/>
    </source>
</evidence>
<dbReference type="CDD" id="cd09274">
    <property type="entry name" value="RNase_HI_RT_Ty3"/>
    <property type="match status" value="1"/>
</dbReference>
<dbReference type="InterPro" id="IPR036397">
    <property type="entry name" value="RNaseH_sf"/>
</dbReference>
<dbReference type="Pfam" id="PF17921">
    <property type="entry name" value="Integrase_H2C2"/>
    <property type="match status" value="1"/>
</dbReference>
<dbReference type="InterPro" id="IPR041373">
    <property type="entry name" value="RT_RNaseH"/>
</dbReference>
<keyword evidence="8" id="KW-0479">Metal-binding</keyword>
<keyword evidence="3" id="KW-0548">Nucleotidyltransferase</keyword>
<keyword evidence="2" id="KW-0808">Transferase</keyword>
<dbReference type="InterPro" id="IPR021109">
    <property type="entry name" value="Peptidase_aspartic_dom_sf"/>
</dbReference>
<dbReference type="InterPro" id="IPR012337">
    <property type="entry name" value="RNaseH-like_sf"/>
</dbReference>
<dbReference type="Pfam" id="PF00078">
    <property type="entry name" value="RVT_1"/>
    <property type="match status" value="1"/>
</dbReference>
<evidence type="ECO:0000259" key="12">
    <source>
        <dbReference type="PROSITE" id="PS50994"/>
    </source>
</evidence>
<feature type="domain" description="Reverse transcriptase" evidence="11">
    <location>
        <begin position="286"/>
        <end position="464"/>
    </location>
</feature>
<dbReference type="FunFam" id="3.30.70.270:FF:000020">
    <property type="entry name" value="Transposon Tf2-6 polyprotein-like Protein"/>
    <property type="match status" value="1"/>
</dbReference>
<dbReference type="Gene3D" id="3.30.70.270">
    <property type="match status" value="2"/>
</dbReference>
<feature type="region of interest" description="Disordered" evidence="9">
    <location>
        <begin position="1"/>
        <end position="24"/>
    </location>
</feature>
<evidence type="ECO:0000256" key="8">
    <source>
        <dbReference type="PROSITE-ProRule" id="PRU00047"/>
    </source>
</evidence>
<evidence type="ECO:0000256" key="6">
    <source>
        <dbReference type="ARBA" id="ARBA00022801"/>
    </source>
</evidence>
<evidence type="ECO:0000256" key="5">
    <source>
        <dbReference type="ARBA" id="ARBA00022759"/>
    </source>
</evidence>
<evidence type="ECO:0000313" key="14">
    <source>
        <dbReference type="EMBL" id="JAG41787.1"/>
    </source>
</evidence>
<dbReference type="PANTHER" id="PTHR37984">
    <property type="entry name" value="PROTEIN CBG26694"/>
    <property type="match status" value="1"/>
</dbReference>
<evidence type="ECO:0000256" key="9">
    <source>
        <dbReference type="SAM" id="MobiDB-lite"/>
    </source>
</evidence>
<dbReference type="InterPro" id="IPR001878">
    <property type="entry name" value="Znf_CCHC"/>
</dbReference>
<reference evidence="14" key="1">
    <citation type="journal article" date="2014" name="PLoS ONE">
        <title>Transcriptome-Based Identification of ABC Transporters in the Western Tarnished Plant Bug Lygus hesperus.</title>
        <authorList>
            <person name="Hull J.J."/>
            <person name="Chaney K."/>
            <person name="Geib S.M."/>
            <person name="Fabrick J.A."/>
            <person name="Brent C.S."/>
            <person name="Walsh D."/>
            <person name="Lavine L.C."/>
        </authorList>
    </citation>
    <scope>NUCLEOTIDE SEQUENCE</scope>
</reference>
<keyword evidence="8" id="KW-0863">Zinc-finger</keyword>
<evidence type="ECO:0000259" key="10">
    <source>
        <dbReference type="PROSITE" id="PS50158"/>
    </source>
</evidence>
<dbReference type="EMBL" id="GBHO01001817">
    <property type="protein sequence ID" value="JAG41787.1"/>
    <property type="molecule type" value="Transcribed_RNA"/>
</dbReference>
<feature type="domain" description="CCHC-type" evidence="10">
    <location>
        <begin position="49"/>
        <end position="64"/>
    </location>
</feature>
<dbReference type="InterPro" id="IPR041588">
    <property type="entry name" value="Integrase_H2C2"/>
</dbReference>
<evidence type="ECO:0000259" key="11">
    <source>
        <dbReference type="PROSITE" id="PS50878"/>
    </source>
</evidence>
<gene>
    <name evidence="13" type="ORF">CM83_44217</name>
    <name evidence="14" type="ORF">CM83_44219</name>
</gene>
<dbReference type="Gene3D" id="1.10.340.70">
    <property type="match status" value="1"/>
</dbReference>
<dbReference type="Pfam" id="PF13975">
    <property type="entry name" value="gag-asp_proteas"/>
    <property type="match status" value="1"/>
</dbReference>